<sequence length="96" mass="11133">MSEDLPALPEELRTAFSEDYRPILCEDPYDCRGYPNHNLKGRLNDFPTLDIDFGGISYRLVYRVYESPAPKRVYVVSFAEHDPAYDKAKERTGRSK</sequence>
<organism evidence="1 2">
    <name type="scientific">Microseira wollei NIES-4236</name>
    <dbReference type="NCBI Taxonomy" id="2530354"/>
    <lineage>
        <taxon>Bacteria</taxon>
        <taxon>Bacillati</taxon>
        <taxon>Cyanobacteriota</taxon>
        <taxon>Cyanophyceae</taxon>
        <taxon>Oscillatoriophycideae</taxon>
        <taxon>Aerosakkonematales</taxon>
        <taxon>Aerosakkonemataceae</taxon>
        <taxon>Microseira</taxon>
    </lineage>
</organism>
<keyword evidence="2" id="KW-1185">Reference proteome</keyword>
<gene>
    <name evidence="1" type="ORF">MiSe_50590</name>
</gene>
<reference evidence="1" key="1">
    <citation type="submission" date="2019-10" db="EMBL/GenBank/DDBJ databases">
        <title>Draft genome sequece of Microseira wollei NIES-4236.</title>
        <authorList>
            <person name="Yamaguchi H."/>
            <person name="Suzuki S."/>
            <person name="Kawachi M."/>
        </authorList>
    </citation>
    <scope>NUCLEOTIDE SEQUENCE</scope>
    <source>
        <strain evidence="1">NIES-4236</strain>
    </source>
</reference>
<evidence type="ECO:0000313" key="1">
    <source>
        <dbReference type="EMBL" id="GET40250.1"/>
    </source>
</evidence>
<dbReference type="AlphaFoldDB" id="A0AAV3XED4"/>
<dbReference type="InterPro" id="IPR035093">
    <property type="entry name" value="RelE/ParE_toxin_dom_sf"/>
</dbReference>
<dbReference type="EMBL" id="BLAY01000086">
    <property type="protein sequence ID" value="GET40250.1"/>
    <property type="molecule type" value="Genomic_DNA"/>
</dbReference>
<protein>
    <submittedName>
        <fullName evidence="1">Uncharacterized protein</fullName>
    </submittedName>
</protein>
<dbReference type="Proteomes" id="UP001050975">
    <property type="component" value="Unassembled WGS sequence"/>
</dbReference>
<comment type="caution">
    <text evidence="1">The sequence shown here is derived from an EMBL/GenBank/DDBJ whole genome shotgun (WGS) entry which is preliminary data.</text>
</comment>
<dbReference type="SUPFAM" id="SSF143011">
    <property type="entry name" value="RelE-like"/>
    <property type="match status" value="1"/>
</dbReference>
<accession>A0AAV3XED4</accession>
<proteinExistence type="predicted"/>
<evidence type="ECO:0000313" key="2">
    <source>
        <dbReference type="Proteomes" id="UP001050975"/>
    </source>
</evidence>
<name>A0AAV3XED4_9CYAN</name>